<evidence type="ECO:0000313" key="2">
    <source>
        <dbReference type="EMBL" id="QVL34228.1"/>
    </source>
</evidence>
<keyword evidence="3" id="KW-1185">Reference proteome</keyword>
<keyword evidence="2" id="KW-0413">Isomerase</keyword>
<accession>A0A8E6B9A4</accession>
<dbReference type="InterPro" id="IPR013022">
    <property type="entry name" value="Xyl_isomerase-like_TIM-brl"/>
</dbReference>
<feature type="domain" description="Xylose isomerase-like TIM barrel" evidence="1">
    <location>
        <begin position="22"/>
        <end position="315"/>
    </location>
</feature>
<dbReference type="PANTHER" id="PTHR12110:SF21">
    <property type="entry name" value="XYLOSE ISOMERASE-LIKE TIM BARREL DOMAIN-CONTAINING PROTEIN"/>
    <property type="match status" value="1"/>
</dbReference>
<dbReference type="GO" id="GO:0016853">
    <property type="term" value="F:isomerase activity"/>
    <property type="evidence" value="ECO:0007669"/>
    <property type="project" value="UniProtKB-KW"/>
</dbReference>
<sequence>MPQQILLFTNGWTDLALEELSAKASQWGYAGFELTCYPGFIDVGRASSDSSYLSQIRETLSRYDLRIGVVSNHKVSQAICDLIDERHKALLPEVIWGDGKPEGVRKRAIEEMVATIHLAQKLGVAVVSGFTGSPIWSYVAGYPAAPEKLISQAFKDFGKNFRPILEACRETGVKFAFEVHPGQMAFDLYSAEMVLDAVHGSEEFGFTFDPSHLHWQGVEPLEFLRAFPTRIYHVHAKDAILTLNGRAGILNSYLPSGDPRRGFQFRSPGHGSIDWESLFRELNTMKYTGAIAVDYHDRGIPRESGAQDACQFLKSFDILG</sequence>
<dbReference type="InterPro" id="IPR050312">
    <property type="entry name" value="IolE/XylAMocC-like"/>
</dbReference>
<dbReference type="EMBL" id="CP074694">
    <property type="protein sequence ID" value="QVL34228.1"/>
    <property type="molecule type" value="Genomic_DNA"/>
</dbReference>
<dbReference type="RefSeq" id="WP_213499200.1">
    <property type="nucleotide sequence ID" value="NZ_CP074694.1"/>
</dbReference>
<dbReference type="Gene3D" id="3.20.20.150">
    <property type="entry name" value="Divalent-metal-dependent TIM barrel enzymes"/>
    <property type="match status" value="1"/>
</dbReference>
<proteinExistence type="predicted"/>
<dbReference type="PANTHER" id="PTHR12110">
    <property type="entry name" value="HYDROXYPYRUVATE ISOMERASE"/>
    <property type="match status" value="1"/>
</dbReference>
<dbReference type="SUPFAM" id="SSF51658">
    <property type="entry name" value="Xylose isomerase-like"/>
    <property type="match status" value="1"/>
</dbReference>
<dbReference type="KEGG" id="tsph:KIH39_10075"/>
<evidence type="ECO:0000313" key="3">
    <source>
        <dbReference type="Proteomes" id="UP000676194"/>
    </source>
</evidence>
<dbReference type="AlphaFoldDB" id="A0A8E6B9A4"/>
<dbReference type="Proteomes" id="UP000676194">
    <property type="component" value="Chromosome"/>
</dbReference>
<protein>
    <submittedName>
        <fullName evidence="2">Sugar phosphate isomerase/epimerase</fullName>
    </submittedName>
</protein>
<gene>
    <name evidence="2" type="ORF">KIH39_10075</name>
</gene>
<reference evidence="2" key="1">
    <citation type="submission" date="2021-05" db="EMBL/GenBank/DDBJ databases">
        <title>Complete genome sequence of the cellulolytic planctomycete Telmatocola sphagniphila SP2T and characterization of the first cellulase from planctomycetes.</title>
        <authorList>
            <person name="Rakitin A.L."/>
            <person name="Beletsky A.V."/>
            <person name="Naumoff D.G."/>
            <person name="Kulichevskaya I.S."/>
            <person name="Mardanov A.V."/>
            <person name="Ravin N.V."/>
            <person name="Dedysh S.N."/>
        </authorList>
    </citation>
    <scope>NUCLEOTIDE SEQUENCE</scope>
    <source>
        <strain evidence="2">SP2T</strain>
    </source>
</reference>
<evidence type="ECO:0000259" key="1">
    <source>
        <dbReference type="Pfam" id="PF01261"/>
    </source>
</evidence>
<name>A0A8E6B9A4_9BACT</name>
<dbReference type="InterPro" id="IPR036237">
    <property type="entry name" value="Xyl_isomerase-like_sf"/>
</dbReference>
<organism evidence="2 3">
    <name type="scientific">Telmatocola sphagniphila</name>
    <dbReference type="NCBI Taxonomy" id="1123043"/>
    <lineage>
        <taxon>Bacteria</taxon>
        <taxon>Pseudomonadati</taxon>
        <taxon>Planctomycetota</taxon>
        <taxon>Planctomycetia</taxon>
        <taxon>Gemmatales</taxon>
        <taxon>Gemmataceae</taxon>
    </lineage>
</organism>
<dbReference type="Pfam" id="PF01261">
    <property type="entry name" value="AP_endonuc_2"/>
    <property type="match status" value="1"/>
</dbReference>